<proteinExistence type="predicted"/>
<dbReference type="Proteomes" id="UP000887013">
    <property type="component" value="Unassembled WGS sequence"/>
</dbReference>
<sequence>MWKDENGVEFGETSGLGYELWSLFRRFEKDYLNWPHIMVNGDVLGKFIRRMELIRDEFVILPFWMLCDGLKKKPYERKYKNVRKKE</sequence>
<keyword evidence="2" id="KW-1185">Reference proteome</keyword>
<comment type="caution">
    <text evidence="1">The sequence shown here is derived from an EMBL/GenBank/DDBJ whole genome shotgun (WGS) entry which is preliminary data.</text>
</comment>
<name>A0A8X6IG94_NEPPI</name>
<evidence type="ECO:0000313" key="2">
    <source>
        <dbReference type="Proteomes" id="UP000887013"/>
    </source>
</evidence>
<protein>
    <submittedName>
        <fullName evidence="1">Uncharacterized protein</fullName>
    </submittedName>
</protein>
<dbReference type="EMBL" id="BMAW01044437">
    <property type="protein sequence ID" value="GFS44569.1"/>
    <property type="molecule type" value="Genomic_DNA"/>
</dbReference>
<reference evidence="1" key="1">
    <citation type="submission" date="2020-08" db="EMBL/GenBank/DDBJ databases">
        <title>Multicomponent nature underlies the extraordinary mechanical properties of spider dragline silk.</title>
        <authorList>
            <person name="Kono N."/>
            <person name="Nakamura H."/>
            <person name="Mori M."/>
            <person name="Yoshida Y."/>
            <person name="Ohtoshi R."/>
            <person name="Malay A.D."/>
            <person name="Moran D.A.P."/>
            <person name="Tomita M."/>
            <person name="Numata K."/>
            <person name="Arakawa K."/>
        </authorList>
    </citation>
    <scope>NUCLEOTIDE SEQUENCE</scope>
</reference>
<evidence type="ECO:0000313" key="1">
    <source>
        <dbReference type="EMBL" id="GFS44569.1"/>
    </source>
</evidence>
<organism evidence="1 2">
    <name type="scientific">Nephila pilipes</name>
    <name type="common">Giant wood spider</name>
    <name type="synonym">Nephila maculata</name>
    <dbReference type="NCBI Taxonomy" id="299642"/>
    <lineage>
        <taxon>Eukaryota</taxon>
        <taxon>Metazoa</taxon>
        <taxon>Ecdysozoa</taxon>
        <taxon>Arthropoda</taxon>
        <taxon>Chelicerata</taxon>
        <taxon>Arachnida</taxon>
        <taxon>Araneae</taxon>
        <taxon>Araneomorphae</taxon>
        <taxon>Entelegynae</taxon>
        <taxon>Araneoidea</taxon>
        <taxon>Nephilidae</taxon>
        <taxon>Nephila</taxon>
    </lineage>
</organism>
<gene>
    <name evidence="1" type="ORF">NPIL_498151</name>
</gene>
<dbReference type="AlphaFoldDB" id="A0A8X6IG94"/>
<accession>A0A8X6IG94</accession>